<gene>
    <name evidence="1" type="ORF">MMAGJ_44250</name>
</gene>
<sequence>MRPPNLRGLPLAHDSGRPERPAIVIVSAAGGAAEREVAAGIEEEGVPYVVRRDEIDVSAIDLARSAALRSPLGVGVGVDARGEVWVHHAKLAEPLVELGSGGVADADVARMLGHHAARIVVGLPLKPDNRSRE</sequence>
<protein>
    <recommendedName>
        <fullName evidence="3">PduH protein</fullName>
    </recommendedName>
</protein>
<evidence type="ECO:0000313" key="1">
    <source>
        <dbReference type="EMBL" id="BBX35143.1"/>
    </source>
</evidence>
<organism evidence="1 2">
    <name type="scientific">Mycolicibacterium mageritense</name>
    <name type="common">Mycobacterium mageritense</name>
    <dbReference type="NCBI Taxonomy" id="53462"/>
    <lineage>
        <taxon>Bacteria</taxon>
        <taxon>Bacillati</taxon>
        <taxon>Actinomycetota</taxon>
        <taxon>Actinomycetes</taxon>
        <taxon>Mycobacteriales</taxon>
        <taxon>Mycobacteriaceae</taxon>
        <taxon>Mycolicibacterium</taxon>
    </lineage>
</organism>
<name>A0ABM7HX11_MYCME</name>
<dbReference type="InterPro" id="IPR010254">
    <property type="entry name" value="B12-dep_deHydtase_bsu"/>
</dbReference>
<dbReference type="SUPFAM" id="SSF52968">
    <property type="entry name" value="B12-dependent dehydatase associated subunit"/>
    <property type="match status" value="1"/>
</dbReference>
<evidence type="ECO:0008006" key="3">
    <source>
        <dbReference type="Google" id="ProtNLM"/>
    </source>
</evidence>
<accession>A0ABM7HX11</accession>
<dbReference type="Gene3D" id="3.40.50.10150">
    <property type="entry name" value="B12-dependent dehydatase associated subunit"/>
    <property type="match status" value="1"/>
</dbReference>
<proteinExistence type="predicted"/>
<evidence type="ECO:0000313" key="2">
    <source>
        <dbReference type="Proteomes" id="UP000465622"/>
    </source>
</evidence>
<dbReference type="EMBL" id="AP022567">
    <property type="protein sequence ID" value="BBX35143.1"/>
    <property type="molecule type" value="Genomic_DNA"/>
</dbReference>
<reference evidence="1 2" key="1">
    <citation type="journal article" date="2019" name="Emerg. Microbes Infect.">
        <title>Comprehensive subspecies identification of 175 nontuberculous mycobacteria species based on 7547 genomic profiles.</title>
        <authorList>
            <person name="Matsumoto Y."/>
            <person name="Kinjo T."/>
            <person name="Motooka D."/>
            <person name="Nabeya D."/>
            <person name="Jung N."/>
            <person name="Uechi K."/>
            <person name="Horii T."/>
            <person name="Iida T."/>
            <person name="Fujita J."/>
            <person name="Nakamura S."/>
        </authorList>
    </citation>
    <scope>NUCLEOTIDE SEQUENCE [LARGE SCALE GENOMIC DNA]</scope>
    <source>
        <strain evidence="1 2">JCM 12375</strain>
    </source>
</reference>
<dbReference type="RefSeq" id="WP_081812397.1">
    <property type="nucleotide sequence ID" value="NZ_AP022567.1"/>
</dbReference>
<dbReference type="Proteomes" id="UP000465622">
    <property type="component" value="Chromosome"/>
</dbReference>
<keyword evidence="2" id="KW-1185">Reference proteome</keyword>
<dbReference type="InterPro" id="IPR003208">
    <property type="entry name" value="Dehydtase/Dehydtase_re"/>
</dbReference>
<dbReference type="Pfam" id="PF02288">
    <property type="entry name" value="Dehydratase_MU"/>
    <property type="match status" value="1"/>
</dbReference>